<evidence type="ECO:0000256" key="1">
    <source>
        <dbReference type="SAM" id="Phobius"/>
    </source>
</evidence>
<feature type="transmembrane region" description="Helical" evidence="1">
    <location>
        <begin position="147"/>
        <end position="165"/>
    </location>
</feature>
<evidence type="ECO:0000313" key="3">
    <source>
        <dbReference type="Proteomes" id="UP001596406"/>
    </source>
</evidence>
<dbReference type="Proteomes" id="UP001596406">
    <property type="component" value="Unassembled WGS sequence"/>
</dbReference>
<reference evidence="2 3" key="1">
    <citation type="journal article" date="2019" name="Int. J. Syst. Evol. Microbiol.">
        <title>The Global Catalogue of Microorganisms (GCM) 10K type strain sequencing project: providing services to taxonomists for standard genome sequencing and annotation.</title>
        <authorList>
            <consortium name="The Broad Institute Genomics Platform"/>
            <consortium name="The Broad Institute Genome Sequencing Center for Infectious Disease"/>
            <person name="Wu L."/>
            <person name="Ma J."/>
        </authorList>
    </citation>
    <scope>NUCLEOTIDE SEQUENCE [LARGE SCALE GENOMIC DNA]</scope>
    <source>
        <strain evidence="2 3">PSRA2</strain>
    </source>
</reference>
<dbReference type="AlphaFoldDB" id="A0ABD5U3H3"/>
<keyword evidence="1" id="KW-0472">Membrane</keyword>
<feature type="transmembrane region" description="Helical" evidence="1">
    <location>
        <begin position="38"/>
        <end position="57"/>
    </location>
</feature>
<evidence type="ECO:0000313" key="2">
    <source>
        <dbReference type="EMBL" id="MFC6835080.1"/>
    </source>
</evidence>
<organism evidence="2 3">
    <name type="scientific">Halomarina ordinaria</name>
    <dbReference type="NCBI Taxonomy" id="3033939"/>
    <lineage>
        <taxon>Archaea</taxon>
        <taxon>Methanobacteriati</taxon>
        <taxon>Methanobacteriota</taxon>
        <taxon>Stenosarchaea group</taxon>
        <taxon>Halobacteria</taxon>
        <taxon>Halobacteriales</taxon>
        <taxon>Natronomonadaceae</taxon>
        <taxon>Halomarina</taxon>
    </lineage>
</organism>
<name>A0ABD5U3H3_9EURY</name>
<dbReference type="RefSeq" id="WP_304446788.1">
    <property type="nucleotide sequence ID" value="NZ_JARRAH010000001.1"/>
</dbReference>
<proteinExistence type="predicted"/>
<dbReference type="Pfam" id="PF11139">
    <property type="entry name" value="SfLAP"/>
    <property type="match status" value="1"/>
</dbReference>
<gene>
    <name evidence="2" type="ORF">ACFQHK_00990</name>
</gene>
<comment type="caution">
    <text evidence="2">The sequence shown here is derived from an EMBL/GenBank/DDBJ whole genome shotgun (WGS) entry which is preliminary data.</text>
</comment>
<keyword evidence="1" id="KW-0812">Transmembrane</keyword>
<feature type="transmembrane region" description="Helical" evidence="1">
    <location>
        <begin position="69"/>
        <end position="88"/>
    </location>
</feature>
<protein>
    <submittedName>
        <fullName evidence="2">GAP family protein</fullName>
    </submittedName>
</protein>
<feature type="transmembrane region" description="Helical" evidence="1">
    <location>
        <begin position="108"/>
        <end position="135"/>
    </location>
</feature>
<dbReference type="EMBL" id="JBHSXM010000001">
    <property type="protein sequence ID" value="MFC6835080.1"/>
    <property type="molecule type" value="Genomic_DNA"/>
</dbReference>
<keyword evidence="1" id="KW-1133">Transmembrane helix</keyword>
<keyword evidence="3" id="KW-1185">Reference proteome</keyword>
<accession>A0ABD5U3H3</accession>
<sequence length="202" mass="21185">MSLLTVLPLAIVMVAGPQLLSAVFLATSERWRRNSALFVLGACLSISTVVALAYLLGSGAASQGASRPLLDAVVVVVLLAAMVDTYRSREEAEPPAWMGRLGSASPRFSFRLGFLLLGFFPSDLLTSVAVGSYLAGHGLPLTDAAGFVALTALLLALPALAVLALGERGEAALPDVRDWMETNSWLVNEVVLAFFVVIVVTG</sequence>
<dbReference type="InterPro" id="IPR021315">
    <property type="entry name" value="Gap/Sap"/>
</dbReference>
<feature type="transmembrane region" description="Helical" evidence="1">
    <location>
        <begin position="185"/>
        <end position="201"/>
    </location>
</feature>